<protein>
    <submittedName>
        <fullName evidence="4">SPOR domain-containing protein</fullName>
    </submittedName>
</protein>
<dbReference type="Proteomes" id="UP000708805">
    <property type="component" value="Unassembled WGS sequence"/>
</dbReference>
<dbReference type="AlphaFoldDB" id="A0A9X0ZWB2"/>
<accession>A0A9X0ZWB2</accession>
<comment type="caution">
    <text evidence="4">The sequence shown here is derived from an EMBL/GenBank/DDBJ whole genome shotgun (WGS) entry which is preliminary data.</text>
</comment>
<feature type="domain" description="SPOR" evidence="3">
    <location>
        <begin position="183"/>
        <end position="261"/>
    </location>
</feature>
<feature type="region of interest" description="Disordered" evidence="1">
    <location>
        <begin position="40"/>
        <end position="188"/>
    </location>
</feature>
<evidence type="ECO:0000256" key="2">
    <source>
        <dbReference type="SAM" id="Phobius"/>
    </source>
</evidence>
<dbReference type="EMBL" id="JAGJWT010000004">
    <property type="protein sequence ID" value="MBS9340565.1"/>
    <property type="molecule type" value="Genomic_DNA"/>
</dbReference>
<feature type="transmembrane region" description="Helical" evidence="2">
    <location>
        <begin position="12"/>
        <end position="32"/>
    </location>
</feature>
<organism evidence="4 5">
    <name type="scientific">Neisseria elongata subsp. nitroreducens</name>
    <dbReference type="NCBI Taxonomy" id="90367"/>
    <lineage>
        <taxon>Bacteria</taxon>
        <taxon>Pseudomonadati</taxon>
        <taxon>Pseudomonadota</taxon>
        <taxon>Betaproteobacteria</taxon>
        <taxon>Neisseriales</taxon>
        <taxon>Neisseriaceae</taxon>
        <taxon>Neisseria</taxon>
    </lineage>
</organism>
<feature type="region of interest" description="Disordered" evidence="1">
    <location>
        <begin position="239"/>
        <end position="261"/>
    </location>
</feature>
<evidence type="ECO:0000313" key="5">
    <source>
        <dbReference type="Proteomes" id="UP000708805"/>
    </source>
</evidence>
<name>A0A9X0ZWB2_NEIEL</name>
<dbReference type="SUPFAM" id="SSF110997">
    <property type="entry name" value="Sporulation related repeat"/>
    <property type="match status" value="1"/>
</dbReference>
<feature type="compositionally biased region" description="Pro residues" evidence="1">
    <location>
        <begin position="51"/>
        <end position="70"/>
    </location>
</feature>
<sequence length="261" mass="28275">MKTEKPYGKGFTGFIIGLLLATLIIGGLVYVLENNRKRDFKDPIVEKELPPPEVLTPKQPAPPPAAPPQQEPASQEKIEPIEPAEPPETVNPPEEPKQTRDDEPEKPEDKPAPPPPTDRTTERKHKADNRKQADKDKDKNDKLTPEQILNGQAGKRQREAERRKAQAALSGQAGKPAPSESGKGGSQSVIVQAGAYGSRDKAETQRAKLAAAGVQAEIAEASVQGKTMYRVQTAPLDKAQAADARGKLQNNGIDSFVRPAR</sequence>
<dbReference type="PROSITE" id="PS51724">
    <property type="entry name" value="SPOR"/>
    <property type="match status" value="1"/>
</dbReference>
<keyword evidence="2" id="KW-0472">Membrane</keyword>
<dbReference type="InterPro" id="IPR007730">
    <property type="entry name" value="SPOR-like_dom"/>
</dbReference>
<dbReference type="GO" id="GO:0042834">
    <property type="term" value="F:peptidoglycan binding"/>
    <property type="evidence" value="ECO:0007669"/>
    <property type="project" value="InterPro"/>
</dbReference>
<keyword evidence="2" id="KW-0812">Transmembrane</keyword>
<reference evidence="4" key="1">
    <citation type="submission" date="2021-04" db="EMBL/GenBank/DDBJ databases">
        <title>Genomic characterization of endocarditis-associated Neisseria elongata subsp. nitroreducens.</title>
        <authorList>
            <person name="Schorner M."/>
            <person name="Passarelli-Araujo H."/>
            <person name="Scheffer M."/>
            <person name="Barazzetti F."/>
            <person name="Martins J."/>
            <person name="Machado H."/>
            <person name="Palmeiro J."/>
            <person name="Bazzo M."/>
        </authorList>
    </citation>
    <scope>NUCLEOTIDE SEQUENCE</scope>
    <source>
        <strain evidence="4">Nel_M001</strain>
    </source>
</reference>
<evidence type="ECO:0000313" key="4">
    <source>
        <dbReference type="EMBL" id="MBS9340565.1"/>
    </source>
</evidence>
<gene>
    <name evidence="4" type="ORF">J8641_07055</name>
</gene>
<dbReference type="RefSeq" id="WP_214037835.1">
    <property type="nucleotide sequence ID" value="NZ_JAGJWT010000004.1"/>
</dbReference>
<proteinExistence type="predicted"/>
<evidence type="ECO:0000259" key="3">
    <source>
        <dbReference type="PROSITE" id="PS51724"/>
    </source>
</evidence>
<feature type="compositionally biased region" description="Basic and acidic residues" evidence="1">
    <location>
        <begin position="40"/>
        <end position="50"/>
    </location>
</feature>
<keyword evidence="2" id="KW-1133">Transmembrane helix</keyword>
<dbReference type="InterPro" id="IPR036680">
    <property type="entry name" value="SPOR-like_sf"/>
</dbReference>
<dbReference type="Gene3D" id="3.30.70.1070">
    <property type="entry name" value="Sporulation related repeat"/>
    <property type="match status" value="1"/>
</dbReference>
<dbReference type="Pfam" id="PF05036">
    <property type="entry name" value="SPOR"/>
    <property type="match status" value="1"/>
</dbReference>
<feature type="compositionally biased region" description="Basic and acidic residues" evidence="1">
    <location>
        <begin position="94"/>
        <end position="111"/>
    </location>
</feature>
<evidence type="ECO:0000256" key="1">
    <source>
        <dbReference type="SAM" id="MobiDB-lite"/>
    </source>
</evidence>
<feature type="compositionally biased region" description="Basic and acidic residues" evidence="1">
    <location>
        <begin position="129"/>
        <end position="144"/>
    </location>
</feature>